<evidence type="ECO:0000256" key="33">
    <source>
        <dbReference type="PIRSR" id="PIRSR604574-2"/>
    </source>
</evidence>
<comment type="catalytic activity">
    <reaction evidence="21">
        <text>an N(6)-methyl-2'-deoxyadenosine in DNA + 2-oxoglutarate + O2 = a 2'-deoxyadenosine in DNA + formaldehyde + succinate + CO2</text>
        <dbReference type="Rhea" id="RHEA:49524"/>
        <dbReference type="Rhea" id="RHEA-COMP:12418"/>
        <dbReference type="Rhea" id="RHEA-COMP:12419"/>
        <dbReference type="ChEBI" id="CHEBI:15379"/>
        <dbReference type="ChEBI" id="CHEBI:16526"/>
        <dbReference type="ChEBI" id="CHEBI:16810"/>
        <dbReference type="ChEBI" id="CHEBI:16842"/>
        <dbReference type="ChEBI" id="CHEBI:30031"/>
        <dbReference type="ChEBI" id="CHEBI:90615"/>
        <dbReference type="ChEBI" id="CHEBI:90616"/>
        <dbReference type="EC" id="1.14.11.51"/>
    </reaction>
</comment>
<evidence type="ECO:0000256" key="24">
    <source>
        <dbReference type="ARBA" id="ARBA00066725"/>
    </source>
</evidence>
<sequence>MSFCNFERKHFLIYEKMSSKNSFRLGVNCVMAKMAASMVESGEDVFRKMFKFYKRRDPPPDLRGVIDFSGELPKDKVTPAHLDAAAVSDEEAARVGLQPVREWRAFSLQGFPGFIFISNPFLRGSQPFWVRQCLKIYPQKPNVCNLDLHMSPCDTQDLWAKSAPVLRSPSSGKNQPKTLLEKLHWVTLGYHYNWDSKTYSADNHTPFPADLHSLSVQVASACGFPGFRSEAAILNYYRPDSSLGIHVDESELDHTRPLLSFSFGQSAIFLLGGTRRQDPPTAMLVHSGDVMVMSGQSRLLYHAVPRILPTPRGHAALLEDLCPASPQEVGGMLEPVSEEDWMACSAYIQKSRVNMTVRQVLGAGQSFPEAPPPSVTRTEISGYHDGESGKRKRSGSDSTNET</sequence>
<comment type="catalytic activity">
    <reaction evidence="16">
        <text>an N(1)-methyladenosine in tRNA + 2-oxoglutarate + O2 = an adenosine in tRNA + formaldehyde + succinate + CO2</text>
        <dbReference type="Rhea" id="RHEA:54576"/>
        <dbReference type="Rhea" id="RHEA-COMP:10242"/>
        <dbReference type="Rhea" id="RHEA-COMP:12312"/>
        <dbReference type="ChEBI" id="CHEBI:15379"/>
        <dbReference type="ChEBI" id="CHEBI:16526"/>
        <dbReference type="ChEBI" id="CHEBI:16810"/>
        <dbReference type="ChEBI" id="CHEBI:16842"/>
        <dbReference type="ChEBI" id="CHEBI:30031"/>
        <dbReference type="ChEBI" id="CHEBI:74411"/>
        <dbReference type="ChEBI" id="CHEBI:74491"/>
    </reaction>
</comment>
<evidence type="ECO:0000256" key="18">
    <source>
        <dbReference type="ARBA" id="ARBA00050564"/>
    </source>
</evidence>
<dbReference type="OMA" id="YKRRDPP"/>
<evidence type="ECO:0000313" key="36">
    <source>
        <dbReference type="Ensembl" id="ENSOMEP00000017645.1"/>
    </source>
</evidence>
<comment type="catalytic activity">
    <reaction evidence="20">
        <text>an N(3)-methylcytidine in mRNA + 2-oxoglutarate + O2 = a cytidine in mRNA + formaldehyde + succinate + CO2</text>
        <dbReference type="Rhea" id="RHEA:60920"/>
        <dbReference type="Rhea" id="RHEA-COMP:15145"/>
        <dbReference type="Rhea" id="RHEA-COMP:15713"/>
        <dbReference type="ChEBI" id="CHEBI:15379"/>
        <dbReference type="ChEBI" id="CHEBI:16526"/>
        <dbReference type="ChEBI" id="CHEBI:16810"/>
        <dbReference type="ChEBI" id="CHEBI:16842"/>
        <dbReference type="ChEBI" id="CHEBI:30031"/>
        <dbReference type="ChEBI" id="CHEBI:74894"/>
        <dbReference type="ChEBI" id="CHEBI:82748"/>
    </reaction>
    <physiologicalReaction direction="left-to-right" evidence="20">
        <dbReference type="Rhea" id="RHEA:60921"/>
    </physiologicalReaction>
</comment>
<dbReference type="OrthoDB" id="6614653at2759"/>
<dbReference type="PANTHER" id="PTHR16557:SF2">
    <property type="entry name" value="NUCLEIC ACID DIOXYGENASE ALKBH1"/>
    <property type="match status" value="1"/>
</dbReference>
<dbReference type="GO" id="GO:0035513">
    <property type="term" value="P:oxidative RNA demethylation"/>
    <property type="evidence" value="ECO:0007669"/>
    <property type="project" value="TreeGrafter"/>
</dbReference>
<evidence type="ECO:0000259" key="35">
    <source>
        <dbReference type="PROSITE" id="PS51471"/>
    </source>
</evidence>
<keyword evidence="9 33" id="KW-0408">Iron</keyword>
<evidence type="ECO:0000256" key="4">
    <source>
        <dbReference type="ARBA" id="ARBA00022763"/>
    </source>
</evidence>
<dbReference type="GO" id="GO:1990983">
    <property type="term" value="P:regulation of translational initiation by tRNA modification"/>
    <property type="evidence" value="ECO:0007669"/>
    <property type="project" value="UniProtKB-ARBA"/>
</dbReference>
<dbReference type="GO" id="GO:0006281">
    <property type="term" value="P:DNA repair"/>
    <property type="evidence" value="ECO:0007669"/>
    <property type="project" value="UniProtKB-KW"/>
</dbReference>
<evidence type="ECO:0000256" key="12">
    <source>
        <dbReference type="ARBA" id="ARBA00023204"/>
    </source>
</evidence>
<protein>
    <recommendedName>
        <fullName evidence="25">Nucleic acid dioxygenase ALKBH1</fullName>
        <ecNumber evidence="24">1.14.11.33</ecNumber>
        <ecNumber evidence="23">1.14.11.51</ecNumber>
        <ecNumber evidence="2">4.2.99.18</ecNumber>
    </recommendedName>
    <alternativeName>
        <fullName evidence="28">Alkylated DNA repair protein alkB homolog 1</fullName>
    </alternativeName>
    <alternativeName>
        <fullName evidence="30">Alpha-ketoglutarate-dependent dioxygenase ABH1</fullName>
    </alternativeName>
    <alternativeName>
        <fullName evidence="26">DNA 6mA demethylase</fullName>
    </alternativeName>
    <alternativeName>
        <fullName evidence="27">DNA N6-methyl adenine demethylase ALKBH1</fullName>
    </alternativeName>
    <alternativeName>
        <fullName evidence="32">DNA lyase ABH1</fullName>
    </alternativeName>
    <alternativeName>
        <fullName evidence="29">DNA oxidative demethylase ALKBH1</fullName>
    </alternativeName>
    <alternativeName>
        <fullName evidence="31">mRNA N(3)-methylcytidine demethylase</fullName>
    </alternativeName>
</protein>
<dbReference type="SMR" id="A0A3B3CJX5"/>
<dbReference type="AlphaFoldDB" id="A0A3B3CJX5"/>
<evidence type="ECO:0000256" key="11">
    <source>
        <dbReference type="ARBA" id="ARBA00023163"/>
    </source>
</evidence>
<dbReference type="GeneID" id="112148806"/>
<evidence type="ECO:0000256" key="25">
    <source>
        <dbReference type="ARBA" id="ARBA00071276"/>
    </source>
</evidence>
<evidence type="ECO:0000256" key="26">
    <source>
        <dbReference type="ARBA" id="ARBA00076476"/>
    </source>
</evidence>
<dbReference type="GO" id="GO:0141137">
    <property type="term" value="P:positive regulation of gene expression, epigenetic"/>
    <property type="evidence" value="ECO:0007669"/>
    <property type="project" value="UniProtKB-ARBA"/>
</dbReference>
<reference evidence="36" key="2">
    <citation type="submission" date="2025-09" db="UniProtKB">
        <authorList>
            <consortium name="Ensembl"/>
        </authorList>
    </citation>
    <scope>IDENTIFICATION</scope>
</reference>
<reference evidence="36" key="1">
    <citation type="submission" date="2025-08" db="UniProtKB">
        <authorList>
            <consortium name="Ensembl"/>
        </authorList>
    </citation>
    <scope>IDENTIFICATION</scope>
</reference>
<proteinExistence type="predicted"/>
<evidence type="ECO:0000256" key="13">
    <source>
        <dbReference type="ARBA" id="ARBA00023239"/>
    </source>
</evidence>
<evidence type="ECO:0000256" key="34">
    <source>
        <dbReference type="SAM" id="MobiDB-lite"/>
    </source>
</evidence>
<dbReference type="GO" id="GO:0005634">
    <property type="term" value="C:nucleus"/>
    <property type="evidence" value="ECO:0007669"/>
    <property type="project" value="UniProtKB-SubCell"/>
</dbReference>
<feature type="binding site" evidence="33">
    <location>
        <position position="248"/>
    </location>
    <ligand>
        <name>Fe cation</name>
        <dbReference type="ChEBI" id="CHEBI:24875"/>
        <note>catalytic</note>
    </ligand>
</feature>
<dbReference type="InterPro" id="IPR027450">
    <property type="entry name" value="AlkB-like"/>
</dbReference>
<dbReference type="Proteomes" id="UP000261560">
    <property type="component" value="Unplaced"/>
</dbReference>
<evidence type="ECO:0000256" key="1">
    <source>
        <dbReference type="ARBA" id="ARBA00004123"/>
    </source>
</evidence>
<evidence type="ECO:0000256" key="10">
    <source>
        <dbReference type="ARBA" id="ARBA00023015"/>
    </source>
</evidence>
<evidence type="ECO:0000256" key="16">
    <source>
        <dbReference type="ARBA" id="ARBA00047457"/>
    </source>
</evidence>
<dbReference type="GO" id="GO:0005737">
    <property type="term" value="C:cytoplasm"/>
    <property type="evidence" value="ECO:0007669"/>
    <property type="project" value="TreeGrafter"/>
</dbReference>
<keyword evidence="5" id="KW-0692">RNA repair</keyword>
<keyword evidence="8" id="KW-0560">Oxidoreductase</keyword>
<dbReference type="KEGG" id="oml:112148806"/>
<keyword evidence="37" id="KW-1185">Reference proteome</keyword>
<evidence type="ECO:0000256" key="28">
    <source>
        <dbReference type="ARBA" id="ARBA00077991"/>
    </source>
</evidence>
<dbReference type="GO" id="GO:0042245">
    <property type="term" value="P:RNA repair"/>
    <property type="evidence" value="ECO:0007669"/>
    <property type="project" value="UniProtKB-KW"/>
</dbReference>
<dbReference type="Pfam" id="PF13532">
    <property type="entry name" value="2OG-FeII_Oxy_2"/>
    <property type="match status" value="1"/>
</dbReference>
<keyword evidence="3 33" id="KW-0479">Metal-binding</keyword>
<dbReference type="PROSITE" id="PS51471">
    <property type="entry name" value="FE2OG_OXY"/>
    <property type="match status" value="1"/>
</dbReference>
<feature type="binding site" evidence="33">
    <location>
        <position position="302"/>
    </location>
    <ligand>
        <name>Fe cation</name>
        <dbReference type="ChEBI" id="CHEBI:24875"/>
        <note>catalytic</note>
    </ligand>
</feature>
<dbReference type="GO" id="GO:0141131">
    <property type="term" value="F:DNA N6-methyladenine demethylase activity"/>
    <property type="evidence" value="ECO:0007669"/>
    <property type="project" value="UniProtKB-EC"/>
</dbReference>
<dbReference type="EC" id="1.14.11.33" evidence="24"/>
<dbReference type="GO" id="GO:0035515">
    <property type="term" value="F:oxidative RNA demethylase activity"/>
    <property type="evidence" value="ECO:0007669"/>
    <property type="project" value="TreeGrafter"/>
</dbReference>
<evidence type="ECO:0000256" key="9">
    <source>
        <dbReference type="ARBA" id="ARBA00023004"/>
    </source>
</evidence>
<evidence type="ECO:0000313" key="37">
    <source>
        <dbReference type="Proteomes" id="UP000261560"/>
    </source>
</evidence>
<evidence type="ECO:0000256" key="15">
    <source>
        <dbReference type="ARBA" id="ARBA00023268"/>
    </source>
</evidence>
<comment type="catalytic activity">
    <reaction evidence="19">
        <text>N(1)-methyladenosine(58) in tRNA + 2-oxoglutarate + O2 = adenosine(58) in tRNA + formaldehyde + succinate + CO2</text>
        <dbReference type="Rhea" id="RHEA:79019"/>
        <dbReference type="Rhea" id="RHEA-COMP:10365"/>
        <dbReference type="Rhea" id="RHEA-COMP:10366"/>
        <dbReference type="ChEBI" id="CHEBI:15379"/>
        <dbReference type="ChEBI" id="CHEBI:16526"/>
        <dbReference type="ChEBI" id="CHEBI:16810"/>
        <dbReference type="ChEBI" id="CHEBI:16842"/>
        <dbReference type="ChEBI" id="CHEBI:30031"/>
        <dbReference type="ChEBI" id="CHEBI:74411"/>
        <dbReference type="ChEBI" id="CHEBI:74491"/>
    </reaction>
</comment>
<name>A0A3B3CJX5_ORYME</name>
<dbReference type="Ensembl" id="ENSOMET00000026429.1">
    <property type="protein sequence ID" value="ENSOMEP00000017645.1"/>
    <property type="gene ID" value="ENSOMEG00000019337.1"/>
</dbReference>
<evidence type="ECO:0000256" key="3">
    <source>
        <dbReference type="ARBA" id="ARBA00022723"/>
    </source>
</evidence>
<evidence type="ECO:0000256" key="30">
    <source>
        <dbReference type="ARBA" id="ARBA00080338"/>
    </source>
</evidence>
<evidence type="ECO:0000256" key="22">
    <source>
        <dbReference type="ARBA" id="ARBA00063554"/>
    </source>
</evidence>
<evidence type="ECO:0000256" key="20">
    <source>
        <dbReference type="ARBA" id="ARBA00052237"/>
    </source>
</evidence>
<dbReference type="GO" id="GO:0140078">
    <property type="term" value="F:class I DNA-(apurinic or apyrimidinic site) endonuclease activity"/>
    <property type="evidence" value="ECO:0007669"/>
    <property type="project" value="UniProtKB-EC"/>
</dbReference>
<dbReference type="SUPFAM" id="SSF51197">
    <property type="entry name" value="Clavaminate synthase-like"/>
    <property type="match status" value="1"/>
</dbReference>
<dbReference type="Gene3D" id="2.60.120.590">
    <property type="entry name" value="Alpha-ketoglutarate-dependent dioxygenase AlkB-like"/>
    <property type="match status" value="1"/>
</dbReference>
<dbReference type="InterPro" id="IPR037151">
    <property type="entry name" value="AlkB-like_sf"/>
</dbReference>
<comment type="catalytic activity">
    <reaction evidence="18">
        <text>5-methylcytidine(34) in mitochondrial tRNA(Met) + 2 2-oxoglutarate + 2 O2 = 5-formylcytidine(34) in mitochondrial tRNA(Met) + 2 succinate + 2 CO2 + H2O</text>
        <dbReference type="Rhea" id="RHEA:54144"/>
        <dbReference type="Rhea" id="RHEA-COMP:13808"/>
        <dbReference type="Rhea" id="RHEA-COMP:13809"/>
        <dbReference type="ChEBI" id="CHEBI:15377"/>
        <dbReference type="ChEBI" id="CHEBI:15379"/>
        <dbReference type="ChEBI" id="CHEBI:16526"/>
        <dbReference type="ChEBI" id="CHEBI:16810"/>
        <dbReference type="ChEBI" id="CHEBI:30031"/>
        <dbReference type="ChEBI" id="CHEBI:74483"/>
        <dbReference type="ChEBI" id="CHEBI:138075"/>
    </reaction>
</comment>
<evidence type="ECO:0000256" key="29">
    <source>
        <dbReference type="ARBA" id="ARBA00079723"/>
    </source>
</evidence>
<evidence type="ECO:0000256" key="32">
    <source>
        <dbReference type="ARBA" id="ARBA00081604"/>
    </source>
</evidence>
<feature type="binding site" evidence="33">
    <location>
        <position position="246"/>
    </location>
    <ligand>
        <name>Fe cation</name>
        <dbReference type="ChEBI" id="CHEBI:24875"/>
        <note>catalytic</note>
    </ligand>
</feature>
<feature type="region of interest" description="Disordered" evidence="34">
    <location>
        <begin position="363"/>
        <end position="402"/>
    </location>
</feature>
<dbReference type="STRING" id="30732.ENSOMEP00000017645"/>
<dbReference type="RefSeq" id="XP_024131933.1">
    <property type="nucleotide sequence ID" value="XM_024276165.2"/>
</dbReference>
<evidence type="ECO:0000256" key="17">
    <source>
        <dbReference type="ARBA" id="ARBA00050106"/>
    </source>
</evidence>
<dbReference type="GO" id="GO:0035516">
    <property type="term" value="F:broad specificity oxidative DNA demethylase activity"/>
    <property type="evidence" value="ECO:0007669"/>
    <property type="project" value="UniProtKB-EC"/>
</dbReference>
<comment type="subunit">
    <text evidence="22">Monomer. Interacts with DNAJB6.</text>
</comment>
<dbReference type="InterPro" id="IPR005123">
    <property type="entry name" value="Oxoglu/Fe-dep_dioxygenase_dom"/>
</dbReference>
<evidence type="ECO:0000256" key="23">
    <source>
        <dbReference type="ARBA" id="ARBA00066586"/>
    </source>
</evidence>
<keyword evidence="11" id="KW-0804">Transcription</keyword>
<evidence type="ECO:0000256" key="19">
    <source>
        <dbReference type="ARBA" id="ARBA00052138"/>
    </source>
</evidence>
<organism evidence="36 37">
    <name type="scientific">Oryzias melastigma</name>
    <name type="common">Marine medaka</name>
    <dbReference type="NCBI Taxonomy" id="30732"/>
    <lineage>
        <taxon>Eukaryota</taxon>
        <taxon>Metazoa</taxon>
        <taxon>Chordata</taxon>
        <taxon>Craniata</taxon>
        <taxon>Vertebrata</taxon>
        <taxon>Euteleostomi</taxon>
        <taxon>Actinopterygii</taxon>
        <taxon>Neopterygii</taxon>
        <taxon>Teleostei</taxon>
        <taxon>Neoteleostei</taxon>
        <taxon>Acanthomorphata</taxon>
        <taxon>Ovalentaria</taxon>
        <taxon>Atherinomorphae</taxon>
        <taxon>Beloniformes</taxon>
        <taxon>Adrianichthyidae</taxon>
        <taxon>Oryziinae</taxon>
        <taxon>Oryzias</taxon>
    </lineage>
</organism>
<evidence type="ECO:0000256" key="5">
    <source>
        <dbReference type="ARBA" id="ARBA00022800"/>
    </source>
</evidence>
<evidence type="ECO:0000256" key="21">
    <source>
        <dbReference type="ARBA" id="ARBA00052866"/>
    </source>
</evidence>
<comment type="cofactor">
    <cofactor evidence="33">
        <name>Fe(2+)</name>
        <dbReference type="ChEBI" id="CHEBI:29033"/>
    </cofactor>
    <text evidence="33">Binds 1 Fe(2+) ion per subunit.</text>
</comment>
<evidence type="ECO:0000256" key="27">
    <source>
        <dbReference type="ARBA" id="ARBA00076973"/>
    </source>
</evidence>
<evidence type="ECO:0000256" key="8">
    <source>
        <dbReference type="ARBA" id="ARBA00023002"/>
    </source>
</evidence>
<accession>A0A3B3CJX5</accession>
<evidence type="ECO:0000256" key="14">
    <source>
        <dbReference type="ARBA" id="ARBA00023242"/>
    </source>
</evidence>
<dbReference type="GO" id="GO:0008198">
    <property type="term" value="F:ferrous iron binding"/>
    <property type="evidence" value="ECO:0007669"/>
    <property type="project" value="TreeGrafter"/>
</dbReference>
<dbReference type="CTD" id="8846"/>
<dbReference type="EC" id="1.14.11.51" evidence="23"/>
<evidence type="ECO:0000256" key="2">
    <source>
        <dbReference type="ARBA" id="ARBA00012720"/>
    </source>
</evidence>
<comment type="subcellular location">
    <subcellularLocation>
        <location evidence="1">Nucleus</location>
    </subcellularLocation>
</comment>
<keyword evidence="7" id="KW-0223">Dioxygenase</keyword>
<evidence type="ECO:0000256" key="6">
    <source>
        <dbReference type="ARBA" id="ARBA00022845"/>
    </source>
</evidence>
<dbReference type="FunFam" id="2.60.120.590:FF:000006">
    <property type="entry name" value="AlkB homolog 1, histone H2A dioxygenase"/>
    <property type="match status" value="1"/>
</dbReference>
<comment type="catalytic activity">
    <reaction evidence="17">
        <text>a methylated nucleobase within DNA + 2-oxoglutarate + O2 = a nucleobase within DNA + formaldehyde + succinate + CO2</text>
        <dbReference type="Rhea" id="RHEA:30299"/>
        <dbReference type="Rhea" id="RHEA-COMP:12192"/>
        <dbReference type="Rhea" id="RHEA-COMP:12193"/>
        <dbReference type="ChEBI" id="CHEBI:15379"/>
        <dbReference type="ChEBI" id="CHEBI:16526"/>
        <dbReference type="ChEBI" id="CHEBI:16810"/>
        <dbReference type="ChEBI" id="CHEBI:16842"/>
        <dbReference type="ChEBI" id="CHEBI:30031"/>
        <dbReference type="ChEBI" id="CHEBI:32875"/>
        <dbReference type="ChEBI" id="CHEBI:64428"/>
        <dbReference type="EC" id="1.14.11.33"/>
    </reaction>
</comment>
<dbReference type="GeneTree" id="ENSGT00390000004599"/>
<keyword evidence="4" id="KW-0227">DNA damage</keyword>
<dbReference type="PaxDb" id="30732-ENSOMEP00000017645"/>
<dbReference type="InterPro" id="IPR004574">
    <property type="entry name" value="Alkb"/>
</dbReference>
<evidence type="ECO:0000256" key="31">
    <source>
        <dbReference type="ARBA" id="ARBA00080514"/>
    </source>
</evidence>
<keyword evidence="10" id="KW-0805">Transcription regulation</keyword>
<dbReference type="PANTHER" id="PTHR16557">
    <property type="entry name" value="ALKYLATED DNA REPAIR PROTEIN ALKB-RELATED"/>
    <property type="match status" value="1"/>
</dbReference>
<keyword evidence="15" id="KW-0511">Multifunctional enzyme</keyword>
<dbReference type="EC" id="4.2.99.18" evidence="2"/>
<evidence type="ECO:0000256" key="7">
    <source>
        <dbReference type="ARBA" id="ARBA00022964"/>
    </source>
</evidence>
<keyword evidence="6" id="KW-0810">Translation regulation</keyword>
<keyword evidence="14" id="KW-0539">Nucleus</keyword>
<feature type="domain" description="Fe2OG dioxygenase" evidence="35">
    <location>
        <begin position="228"/>
        <end position="361"/>
    </location>
</feature>
<keyword evidence="12" id="KW-0234">DNA repair</keyword>
<keyword evidence="13" id="KW-0456">Lyase</keyword>